<dbReference type="EMBL" id="HE796683">
    <property type="protein sequence ID" value="CCH00305.1"/>
    <property type="molecule type" value="Genomic_DNA"/>
</dbReference>
<dbReference type="OrthoDB" id="964148at2"/>
<dbReference type="KEGG" id="fae:FAES_2296"/>
<keyword evidence="2" id="KW-1185">Reference proteome</keyword>
<protein>
    <submittedName>
        <fullName evidence="1">Uncharacterized protein</fullName>
    </submittedName>
</protein>
<gene>
    <name evidence="1" type="ORF">FAES_2296</name>
</gene>
<dbReference type="STRING" id="1166018.FAES_2296"/>
<evidence type="ECO:0000313" key="2">
    <source>
        <dbReference type="Proteomes" id="UP000011058"/>
    </source>
</evidence>
<dbReference type="HOGENOM" id="CLU_2787735_0_0_10"/>
<reference evidence="1 2" key="1">
    <citation type="journal article" date="2012" name="J. Bacteriol.">
        <title>Genome Sequence of Fibrella aestuarina BUZ 2T, a Filamentous Marine Bacterium.</title>
        <authorList>
            <person name="Filippini M."/>
            <person name="Qi W."/>
            <person name="Blom J."/>
            <person name="Goesmann A."/>
            <person name="Smits T.H."/>
            <person name="Bagheri H.C."/>
        </authorList>
    </citation>
    <scope>NUCLEOTIDE SEQUENCE [LARGE SCALE GENOMIC DNA]</scope>
    <source>
        <strain evidence="2">BUZ 2T</strain>
    </source>
</reference>
<accession>I0K852</accession>
<dbReference type="eggNOG" id="ENOG50343X9">
    <property type="taxonomic scope" value="Bacteria"/>
</dbReference>
<sequence>MYIRKPRKFENPKMTKKKTLLRHVMREAHRLWKKRIWLFFGECLRDAWMNIRSGMRKKTINVAQVSLF</sequence>
<organism evidence="1 2">
    <name type="scientific">Fibrella aestuarina BUZ 2</name>
    <dbReference type="NCBI Taxonomy" id="1166018"/>
    <lineage>
        <taxon>Bacteria</taxon>
        <taxon>Pseudomonadati</taxon>
        <taxon>Bacteroidota</taxon>
        <taxon>Cytophagia</taxon>
        <taxon>Cytophagales</taxon>
        <taxon>Spirosomataceae</taxon>
        <taxon>Fibrella</taxon>
    </lineage>
</organism>
<dbReference type="AlphaFoldDB" id="I0K852"/>
<proteinExistence type="predicted"/>
<dbReference type="RefSeq" id="WP_015331404.1">
    <property type="nucleotide sequence ID" value="NC_020054.1"/>
</dbReference>
<name>I0K852_9BACT</name>
<evidence type="ECO:0000313" key="1">
    <source>
        <dbReference type="EMBL" id="CCH00305.1"/>
    </source>
</evidence>
<dbReference type="Proteomes" id="UP000011058">
    <property type="component" value="Chromosome"/>
</dbReference>